<feature type="region of interest" description="Disordered" evidence="1">
    <location>
        <begin position="597"/>
        <end position="621"/>
    </location>
</feature>
<sequence length="621" mass="68127">MEMSTGLDTNKSKTTHKAAAAAEPVTFAGTIGLYAPASQAARKSTAVLFVSPWGFEEMCTRKFFRILAEELAEAGVASLRFDYAGTGDALEVTDHSRGLAVWLETAEQAAAQLKSLSGCDSIILVSQSLGSTIAVDLAQRLGGVEGIALMAPAISGRLYLRELSVWSKMIDDGMGVAESQRETQGVWIAGLRMSDEIAAEVRKINLMELSKLDAKNCLVLTRPNRSADEDFAAHVKDLLPATRDAVYRGYDELVFNPTIATMPLETGNHIVEWVKSISGSQMGTSTRRQRPTVAPLTTAEFTETPLRFGKAGELYGILCKPTAPRRGATAIILTTAYDRNAGWGRTSVKMARALAHDGIPSLRFDNANVADSPPTPGAPEQVLYFKGQNDEITAALDLLESSKLLPAVLVGRCSGGYLAFQGSLWDERSSGLIAANPYVFHWSGKLTVDASLRHVPRSLETYRLKLLQFETLKRLLRGEIDVPRAIKNFMTSLVRRAIRLSRPVLDFLPVRSEERTAILDLFQSLKARKVDVSLIYTAHDTGLEQFNDHFGKDGSYLKRYGNVRLNIIPEADHNLTQAHAQSFYLQEVRSISLKIGTRQATPHEDRSRAVRSPKYANLPTS</sequence>
<dbReference type="HOGENOM" id="CLU_029181_0_0_5"/>
<dbReference type="Gene3D" id="3.40.50.1820">
    <property type="entry name" value="alpha/beta hydrolase"/>
    <property type="match status" value="2"/>
</dbReference>
<dbReference type="AlphaFoldDB" id="A0A0B4X7Q2"/>
<evidence type="ECO:0000313" key="4">
    <source>
        <dbReference type="Proteomes" id="UP000031368"/>
    </source>
</evidence>
<reference evidence="3 4" key="1">
    <citation type="submission" date="2013-11" db="EMBL/GenBank/DDBJ databases">
        <title>Complete genome sequence of Rhizobium gallicum bv. gallicum R602.</title>
        <authorList>
            <person name="Bustos P."/>
            <person name="Santamaria R.I."/>
            <person name="Lozano L."/>
            <person name="Acosta J.L."/>
            <person name="Ormeno-Orrillo E."/>
            <person name="Rogel M.A."/>
            <person name="Romero D."/>
            <person name="Cevallos M.A."/>
            <person name="Martinez-Romero E."/>
            <person name="Gonzalez V."/>
        </authorList>
    </citation>
    <scope>NUCLEOTIDE SEQUENCE [LARGE SCALE GENOMIC DNA]</scope>
    <source>
        <strain evidence="3 4">R602</strain>
    </source>
</reference>
<evidence type="ECO:0000259" key="2">
    <source>
        <dbReference type="Pfam" id="PF12146"/>
    </source>
</evidence>
<dbReference type="PANTHER" id="PTHR43265">
    <property type="entry name" value="ESTERASE ESTD"/>
    <property type="match status" value="1"/>
</dbReference>
<evidence type="ECO:0000256" key="1">
    <source>
        <dbReference type="SAM" id="MobiDB-lite"/>
    </source>
</evidence>
<dbReference type="KEGG" id="rga:RGR602_CH03914"/>
<dbReference type="InterPro" id="IPR053145">
    <property type="entry name" value="AB_hydrolase_Est10"/>
</dbReference>
<organism evidence="3 4">
    <name type="scientific">Rhizobium gallicum bv. gallicum R602sp</name>
    <dbReference type="NCBI Taxonomy" id="1041138"/>
    <lineage>
        <taxon>Bacteria</taxon>
        <taxon>Pseudomonadati</taxon>
        <taxon>Pseudomonadota</taxon>
        <taxon>Alphaproteobacteria</taxon>
        <taxon>Hyphomicrobiales</taxon>
        <taxon>Rhizobiaceae</taxon>
        <taxon>Rhizobium/Agrobacterium group</taxon>
        <taxon>Rhizobium</taxon>
    </lineage>
</organism>
<gene>
    <name evidence="3" type="ORF">RGR602_CH03914</name>
</gene>
<accession>A0A0B4X7Q2</accession>
<dbReference type="PANTHER" id="PTHR43265:SF1">
    <property type="entry name" value="ESTERASE ESTD"/>
    <property type="match status" value="1"/>
</dbReference>
<keyword evidence="4" id="KW-1185">Reference proteome</keyword>
<feature type="domain" description="Serine aminopeptidase S33" evidence="2">
    <location>
        <begin position="64"/>
        <end position="166"/>
    </location>
</feature>
<dbReference type="InterPro" id="IPR022742">
    <property type="entry name" value="Hydrolase_4"/>
</dbReference>
<evidence type="ECO:0000313" key="3">
    <source>
        <dbReference type="EMBL" id="AJD43211.1"/>
    </source>
</evidence>
<dbReference type="GO" id="GO:0052689">
    <property type="term" value="F:carboxylic ester hydrolase activity"/>
    <property type="evidence" value="ECO:0007669"/>
    <property type="project" value="TreeGrafter"/>
</dbReference>
<dbReference type="InterPro" id="IPR029058">
    <property type="entry name" value="AB_hydrolase_fold"/>
</dbReference>
<dbReference type="SUPFAM" id="SSF53474">
    <property type="entry name" value="alpha/beta-Hydrolases"/>
    <property type="match status" value="2"/>
</dbReference>
<dbReference type="Proteomes" id="UP000031368">
    <property type="component" value="Chromosome"/>
</dbReference>
<keyword evidence="3" id="KW-0378">Hydrolase</keyword>
<dbReference type="Pfam" id="PF12146">
    <property type="entry name" value="Hydrolase_4"/>
    <property type="match status" value="1"/>
</dbReference>
<proteinExistence type="predicted"/>
<dbReference type="EMBL" id="CP006877">
    <property type="protein sequence ID" value="AJD43211.1"/>
    <property type="molecule type" value="Genomic_DNA"/>
</dbReference>
<protein>
    <submittedName>
        <fullName evidence="3">Alpha/beta hydrolase family domain-containing protein</fullName>
    </submittedName>
</protein>
<name>A0A0B4X7Q2_9HYPH</name>